<dbReference type="GO" id="GO:0016810">
    <property type="term" value="F:hydrolase activity, acting on carbon-nitrogen (but not peptide) bonds"/>
    <property type="evidence" value="ECO:0007669"/>
    <property type="project" value="InterPro"/>
</dbReference>
<evidence type="ECO:0000259" key="1">
    <source>
        <dbReference type="Pfam" id="PF07969"/>
    </source>
</evidence>
<evidence type="ECO:0000313" key="3">
    <source>
        <dbReference type="Proteomes" id="UP000271003"/>
    </source>
</evidence>
<evidence type="ECO:0000313" key="2">
    <source>
        <dbReference type="EMBL" id="BBF23631.1"/>
    </source>
</evidence>
<dbReference type="InterPro" id="IPR032466">
    <property type="entry name" value="Metal_Hydrolase"/>
</dbReference>
<dbReference type="Gene3D" id="3.20.20.140">
    <property type="entry name" value="Metal-dependent hydrolases"/>
    <property type="match status" value="1"/>
</dbReference>
<name>A0A2Z6IAT5_9BURK</name>
<dbReference type="SUPFAM" id="SSF51338">
    <property type="entry name" value="Composite domain of metallo-dependent hydrolases"/>
    <property type="match status" value="1"/>
</dbReference>
<keyword evidence="2" id="KW-0378">Hydrolase</keyword>
<dbReference type="KEGG" id="sutt:SUTMEG_15220"/>
<feature type="domain" description="Amidohydrolase 3" evidence="1">
    <location>
        <begin position="45"/>
        <end position="535"/>
    </location>
</feature>
<dbReference type="InterPro" id="IPR011059">
    <property type="entry name" value="Metal-dep_hydrolase_composite"/>
</dbReference>
<dbReference type="InterPro" id="IPR033932">
    <property type="entry name" value="YtcJ-like"/>
</dbReference>
<reference evidence="2 3" key="1">
    <citation type="journal article" date="2018" name="Int. J. Syst. Evol. Microbiol.">
        <title>Mesosutterella multiformis gen. nov., sp. nov., a member of the family Sutterellaceae and Sutterella megalosphaeroides sp. nov., isolated from human faeces.</title>
        <authorList>
            <person name="Sakamoto M."/>
            <person name="Ikeyama N."/>
            <person name="Kunihiro T."/>
            <person name="Iino T."/>
            <person name="Yuki M."/>
            <person name="Ohkuma M."/>
        </authorList>
    </citation>
    <scope>NUCLEOTIDE SEQUENCE [LARGE SCALE GENOMIC DNA]</scope>
    <source>
        <strain evidence="2 3">6FBBBH3</strain>
    </source>
</reference>
<gene>
    <name evidence="2" type="ORF">SUTMEG_15220</name>
</gene>
<dbReference type="OrthoDB" id="9031471at2"/>
<dbReference type="Proteomes" id="UP000271003">
    <property type="component" value="Chromosome"/>
</dbReference>
<sequence>MRTHYTNAVVFSGNADAPLFTDFYVEDGRFVAADEPMRSCEPLITVDLKGAFVMPAFIDAHTHASLVASSLSGAFLTPPAVRTIDELVEALRATKAAQTGEGWIEGAGYDESLLEGNVTPTRWDLDRVSTEQPVLIRRSDCHSAVANSKALELAGLTDASPDPEGGALGRDADGRLDGRLIETPAVRLVERAAGGTVTEEDLIARALSAGNHYLERGILNVTDMMTVRRPYDPLKIWREACRRGLPLDVDLYLTWLGGEDPYGMPDLDESETTGPVRYAGVKLFADGSISGRTAAMREPFRLTDEETAAGVAPKNGELLLTEPVFRAALAYAKRNGIQVSVHVMGDAAMDAILNWLRDEDDWLEGIPSLRIEHATFFRPDQLEKLAKLSIRPAVTTQVVFPFAEYPSYRAFLSEADRNACYPVRSIAKAVDAFALSSDAPATTWSDPDQVFVSVQAAVTRRDATNTVFGGHEAVDVATALSLYTGRAALVLPTEGTVGIIEPGARAHFVVLTANPFKVHTAKLGEIRVAALYRDGIERWKRED</sequence>
<dbReference type="EMBL" id="AP018786">
    <property type="protein sequence ID" value="BBF23631.1"/>
    <property type="molecule type" value="Genomic_DNA"/>
</dbReference>
<dbReference type="AlphaFoldDB" id="A0A2Z6IAT5"/>
<accession>A0A2Z6IAT5</accession>
<dbReference type="RefSeq" id="WP_120177217.1">
    <property type="nucleotide sequence ID" value="NZ_AP018786.1"/>
</dbReference>
<keyword evidence="3" id="KW-1185">Reference proteome</keyword>
<dbReference type="Gene3D" id="2.30.40.10">
    <property type="entry name" value="Urease, subunit C, domain 1"/>
    <property type="match status" value="1"/>
</dbReference>
<dbReference type="InterPro" id="IPR013108">
    <property type="entry name" value="Amidohydro_3"/>
</dbReference>
<dbReference type="Gene3D" id="3.10.310.70">
    <property type="match status" value="1"/>
</dbReference>
<protein>
    <submittedName>
        <fullName evidence="2">Amidohydrolase</fullName>
    </submittedName>
</protein>
<proteinExistence type="predicted"/>
<dbReference type="PANTHER" id="PTHR22642">
    <property type="entry name" value="IMIDAZOLONEPROPIONASE"/>
    <property type="match status" value="1"/>
</dbReference>
<dbReference type="Pfam" id="PF07969">
    <property type="entry name" value="Amidohydro_3"/>
    <property type="match status" value="1"/>
</dbReference>
<dbReference type="CDD" id="cd01300">
    <property type="entry name" value="YtcJ_like"/>
    <property type="match status" value="1"/>
</dbReference>
<dbReference type="SUPFAM" id="SSF51556">
    <property type="entry name" value="Metallo-dependent hydrolases"/>
    <property type="match status" value="1"/>
</dbReference>
<dbReference type="PANTHER" id="PTHR22642:SF2">
    <property type="entry name" value="PROTEIN LONG AFTER FAR-RED 3"/>
    <property type="match status" value="1"/>
</dbReference>
<organism evidence="2 3">
    <name type="scientific">Sutterella megalosphaeroides</name>
    <dbReference type="NCBI Taxonomy" id="2494234"/>
    <lineage>
        <taxon>Bacteria</taxon>
        <taxon>Pseudomonadati</taxon>
        <taxon>Pseudomonadota</taxon>
        <taxon>Betaproteobacteria</taxon>
        <taxon>Burkholderiales</taxon>
        <taxon>Sutterellaceae</taxon>
        <taxon>Sutterella</taxon>
    </lineage>
</organism>